<dbReference type="InterPro" id="IPR007493">
    <property type="entry name" value="DUF538"/>
</dbReference>
<dbReference type="Gene3D" id="2.30.240.10">
    <property type="entry name" value="At5g01610-like"/>
    <property type="match status" value="1"/>
</dbReference>
<dbReference type="PANTHER" id="PTHR31676:SF160">
    <property type="entry name" value="OS01G0652700 PROTEIN"/>
    <property type="match status" value="1"/>
</dbReference>
<dbReference type="PANTHER" id="PTHR31676">
    <property type="entry name" value="T31J12.3 PROTEIN-RELATED"/>
    <property type="match status" value="1"/>
</dbReference>
<evidence type="ECO:0000313" key="2">
    <source>
        <dbReference type="Proteomes" id="UP001633002"/>
    </source>
</evidence>
<evidence type="ECO:0000313" key="1">
    <source>
        <dbReference type="EMBL" id="KAL3684457.1"/>
    </source>
</evidence>
<sequence>MQLASTKKVGFRFLTFPVRAPTRALYFVVLMHLVAAKLAKTEIEDEQAAPDRHVVEESKTDAKAGAKIWYGHEESKEKAQELLEKFRLPVGLLPLQDVIECGYVESTGYLWLTQKNKIEHSFESISKQVRYAEEVKSYIEEGKIKKLEGVKAKELFMWVPVVDISVDGGKVHFKSFAGISKSFPPEAFAA</sequence>
<organism evidence="1 2">
    <name type="scientific">Riccia sorocarpa</name>
    <dbReference type="NCBI Taxonomy" id="122646"/>
    <lineage>
        <taxon>Eukaryota</taxon>
        <taxon>Viridiplantae</taxon>
        <taxon>Streptophyta</taxon>
        <taxon>Embryophyta</taxon>
        <taxon>Marchantiophyta</taxon>
        <taxon>Marchantiopsida</taxon>
        <taxon>Marchantiidae</taxon>
        <taxon>Marchantiales</taxon>
        <taxon>Ricciaceae</taxon>
        <taxon>Riccia</taxon>
    </lineage>
</organism>
<proteinExistence type="predicted"/>
<keyword evidence="2" id="KW-1185">Reference proteome</keyword>
<dbReference type="Proteomes" id="UP001633002">
    <property type="component" value="Unassembled WGS sequence"/>
</dbReference>
<dbReference type="SUPFAM" id="SSF141562">
    <property type="entry name" value="At5g01610-like"/>
    <property type="match status" value="1"/>
</dbReference>
<accession>A0ABD3H227</accession>
<name>A0ABD3H227_9MARC</name>
<protein>
    <recommendedName>
        <fullName evidence="3">DUF538 family protein</fullName>
    </recommendedName>
</protein>
<comment type="caution">
    <text evidence="1">The sequence shown here is derived from an EMBL/GenBank/DDBJ whole genome shotgun (WGS) entry which is preliminary data.</text>
</comment>
<dbReference type="AlphaFoldDB" id="A0ABD3H227"/>
<evidence type="ECO:0008006" key="3">
    <source>
        <dbReference type="Google" id="ProtNLM"/>
    </source>
</evidence>
<gene>
    <name evidence="1" type="ORF">R1sor_002479</name>
</gene>
<dbReference type="InterPro" id="IPR036758">
    <property type="entry name" value="At5g01610-like"/>
</dbReference>
<dbReference type="EMBL" id="JBJQOH010000006">
    <property type="protein sequence ID" value="KAL3684457.1"/>
    <property type="molecule type" value="Genomic_DNA"/>
</dbReference>
<reference evidence="1 2" key="1">
    <citation type="submission" date="2024-09" db="EMBL/GenBank/DDBJ databases">
        <title>Chromosome-scale assembly of Riccia sorocarpa.</title>
        <authorList>
            <person name="Paukszto L."/>
        </authorList>
    </citation>
    <scope>NUCLEOTIDE SEQUENCE [LARGE SCALE GENOMIC DNA]</scope>
    <source>
        <strain evidence="1">LP-2024</strain>
        <tissue evidence="1">Aerial parts of the thallus</tissue>
    </source>
</reference>
<dbReference type="Pfam" id="PF04398">
    <property type="entry name" value="DUF538"/>
    <property type="match status" value="1"/>
</dbReference>